<dbReference type="Proteomes" id="UP000194040">
    <property type="component" value="Unassembled WGS sequence"/>
</dbReference>
<organism evidence="5 6">
    <name type="scientific">Lonsdalea iberica</name>
    <dbReference type="NCBI Taxonomy" id="1082703"/>
    <lineage>
        <taxon>Bacteria</taxon>
        <taxon>Pseudomonadati</taxon>
        <taxon>Pseudomonadota</taxon>
        <taxon>Gammaproteobacteria</taxon>
        <taxon>Enterobacterales</taxon>
        <taxon>Pectobacteriaceae</taxon>
        <taxon>Lonsdalea</taxon>
    </lineage>
</organism>
<keyword evidence="2 3" id="KW-0690">Ribosome biogenesis</keyword>
<proteinExistence type="inferred from homology"/>
<protein>
    <recommendedName>
        <fullName evidence="3">Der GTPase-activating protein YihI</fullName>
    </recommendedName>
</protein>
<evidence type="ECO:0000256" key="2">
    <source>
        <dbReference type="ARBA" id="ARBA00022517"/>
    </source>
</evidence>
<name>A0ABX3XIM7_9GAMM</name>
<comment type="similarity">
    <text evidence="3">Belongs to the YihI family.</text>
</comment>
<evidence type="ECO:0000256" key="1">
    <source>
        <dbReference type="ARBA" id="ARBA00022468"/>
    </source>
</evidence>
<keyword evidence="6" id="KW-1185">Reference proteome</keyword>
<feature type="compositionally biased region" description="Acidic residues" evidence="4">
    <location>
        <begin position="151"/>
        <end position="164"/>
    </location>
</feature>
<comment type="caution">
    <text evidence="5">The sequence shown here is derived from an EMBL/GenBank/DDBJ whole genome shotgun (WGS) entry which is preliminary data.</text>
</comment>
<evidence type="ECO:0000313" key="5">
    <source>
        <dbReference type="EMBL" id="OSN11139.1"/>
    </source>
</evidence>
<feature type="region of interest" description="Disordered" evidence="4">
    <location>
        <begin position="151"/>
        <end position="179"/>
    </location>
</feature>
<evidence type="ECO:0000256" key="3">
    <source>
        <dbReference type="HAMAP-Rule" id="MF_01058"/>
    </source>
</evidence>
<feature type="region of interest" description="Disordered" evidence="4">
    <location>
        <begin position="1"/>
        <end position="97"/>
    </location>
</feature>
<dbReference type="InterPro" id="IPR007336">
    <property type="entry name" value="YihI"/>
</dbReference>
<dbReference type="NCBIfam" id="NF003560">
    <property type="entry name" value="PRK05244.1-1"/>
    <property type="match status" value="1"/>
</dbReference>
<dbReference type="HAMAP" id="MF_01058">
    <property type="entry name" value="GAP_YihI"/>
    <property type="match status" value="1"/>
</dbReference>
<feature type="compositionally biased region" description="Basic and acidic residues" evidence="4">
    <location>
        <begin position="21"/>
        <end position="30"/>
    </location>
</feature>
<dbReference type="RefSeq" id="WP_094100297.1">
    <property type="nucleotide sequence ID" value="NZ_LUTQ01000008.1"/>
</dbReference>
<evidence type="ECO:0000256" key="4">
    <source>
        <dbReference type="SAM" id="MobiDB-lite"/>
    </source>
</evidence>
<comment type="function">
    <text evidence="3">A GTPase-activating protein (GAP) that modifies Der/EngA GTPase function. May play a role in ribosome biogenesis.</text>
</comment>
<sequence>MKQPFKRPGGKAAKPKIKRKTREELDTEARARKRQKKRRGLAAGSRAQGGNDNKTAPGLEKVVDPRIGSKKKIPLTPADAAPVSSIPEPEREKKVTLSPEVELEMLENDPRLDELLDLLEKGETLSVKDQSWVDEKLDRIDALMELLGIELGDDDDDEEEETQEDMLQLLKRNNPKDGY</sequence>
<dbReference type="EMBL" id="LUTQ01000008">
    <property type="protein sequence ID" value="OSN11139.1"/>
    <property type="molecule type" value="Genomic_DNA"/>
</dbReference>
<feature type="compositionally biased region" description="Basic residues" evidence="4">
    <location>
        <begin position="31"/>
        <end position="40"/>
    </location>
</feature>
<dbReference type="Pfam" id="PF04220">
    <property type="entry name" value="YihI"/>
    <property type="match status" value="1"/>
</dbReference>
<keyword evidence="1 3" id="KW-0343">GTPase activation</keyword>
<reference evidence="5 6" key="1">
    <citation type="submission" date="2016-02" db="EMBL/GenBank/DDBJ databases">
        <title>Species-wide whole genome sequencing reveals diversity, host range in Lonsdalea quercina.</title>
        <authorList>
            <person name="Li Y."/>
        </authorList>
    </citation>
    <scope>NUCLEOTIDE SEQUENCE [LARGE SCALE GENOMIC DNA]</scope>
    <source>
        <strain evidence="5 6">LMG 26265</strain>
    </source>
</reference>
<feature type="compositionally biased region" description="Basic residues" evidence="4">
    <location>
        <begin position="1"/>
        <end position="20"/>
    </location>
</feature>
<evidence type="ECO:0000313" key="6">
    <source>
        <dbReference type="Proteomes" id="UP000194040"/>
    </source>
</evidence>
<comment type="subunit">
    <text evidence="3">Interacts with Der.</text>
</comment>
<accession>A0ABX3XIM7</accession>
<gene>
    <name evidence="3" type="primary">yihI</name>
    <name evidence="5" type="ORF">AU512_04245</name>
</gene>